<protein>
    <submittedName>
        <fullName evidence="6">Synaptotagmin-7-like isoform X1</fullName>
    </submittedName>
</protein>
<dbReference type="PANTHER" id="PTHR10024:SF344">
    <property type="entry name" value="SYNAPTOTAGMIN-7"/>
    <property type="match status" value="1"/>
</dbReference>
<reference evidence="6" key="1">
    <citation type="submission" date="2025-08" db="UniProtKB">
        <authorList>
            <consortium name="RefSeq"/>
        </authorList>
    </citation>
    <scope>IDENTIFICATION</scope>
    <source>
        <tissue evidence="6">Muscle</tissue>
    </source>
</reference>
<dbReference type="SUPFAM" id="SSF49562">
    <property type="entry name" value="C2 domain (Calcium/lipid-binding domain, CaLB)"/>
    <property type="match status" value="2"/>
</dbReference>
<feature type="transmembrane region" description="Helical" evidence="3">
    <location>
        <begin position="20"/>
        <end position="44"/>
    </location>
</feature>
<dbReference type="InterPro" id="IPR035892">
    <property type="entry name" value="C2_domain_sf"/>
</dbReference>
<dbReference type="InterPro" id="IPR000008">
    <property type="entry name" value="C2_dom"/>
</dbReference>
<keyword evidence="3" id="KW-0472">Membrane</keyword>
<dbReference type="PANTHER" id="PTHR10024">
    <property type="entry name" value="SYNAPTOTAGMIN"/>
    <property type="match status" value="1"/>
</dbReference>
<keyword evidence="1" id="KW-0677">Repeat</keyword>
<feature type="region of interest" description="Disordered" evidence="2">
    <location>
        <begin position="57"/>
        <end position="81"/>
    </location>
</feature>
<dbReference type="InterPro" id="IPR001565">
    <property type="entry name" value="Synaptotagmin"/>
</dbReference>
<evidence type="ECO:0000259" key="4">
    <source>
        <dbReference type="PROSITE" id="PS50004"/>
    </source>
</evidence>
<dbReference type="PROSITE" id="PS50004">
    <property type="entry name" value="C2"/>
    <property type="match status" value="2"/>
</dbReference>
<keyword evidence="3" id="KW-0812">Transmembrane</keyword>
<feature type="domain" description="C2" evidence="4">
    <location>
        <begin position="167"/>
        <end position="287"/>
    </location>
</feature>
<dbReference type="Pfam" id="PF00168">
    <property type="entry name" value="C2"/>
    <property type="match status" value="2"/>
</dbReference>
<sequence>MVIRREREKKQKNSIYNMNITMIIVASVLGSLAVLLTMGISIFFCCFYWKNCRNKKSGPDETEPLQMPKATPGSKPETQNDNVKSLIRHNVEDRTQPGSLRIIPSLNTSLTTQVVPQQVEPTNTSEKGGTSMNSSGAMSFLQSLLPSAEQQEADADLAREMCDPDEPAGQIQFSLEYNFTSSTLILKVIQAKGLPAKDIIGTSDPYVRVCLLPDKKHKLETKVKHRTLNPRWNETFYFEGYPLTKLQKSILYLSIFDYDRFSRDDPIGDVYLPLTDVDFSEKPCYWKCIRPAEDSKLGEILVTLLYIPRTGELSITLVKARNLKAKDITGYSDPYVKVWLHRGDKRIEKKKTRVHKKILDPVFNETFRFVVPWEHIRETSLVITVMDFDTVGRNEVIGKIVLSSRSGPTETKHWGDMLSKPRTSSSQWHRLKTF</sequence>
<name>A0ABM1T5I1_LIMPO</name>
<feature type="domain" description="C2" evidence="4">
    <location>
        <begin position="296"/>
        <end position="429"/>
    </location>
</feature>
<evidence type="ECO:0000313" key="5">
    <source>
        <dbReference type="Proteomes" id="UP000694941"/>
    </source>
</evidence>
<dbReference type="SMART" id="SM00239">
    <property type="entry name" value="C2"/>
    <property type="match status" value="2"/>
</dbReference>
<evidence type="ECO:0000256" key="1">
    <source>
        <dbReference type="ARBA" id="ARBA00022737"/>
    </source>
</evidence>
<dbReference type="Gene3D" id="2.60.40.150">
    <property type="entry name" value="C2 domain"/>
    <property type="match status" value="2"/>
</dbReference>
<keyword evidence="3" id="KW-1133">Transmembrane helix</keyword>
<feature type="region of interest" description="Disordered" evidence="2">
    <location>
        <begin position="115"/>
        <end position="135"/>
    </location>
</feature>
<organism evidence="5 6">
    <name type="scientific">Limulus polyphemus</name>
    <name type="common">Atlantic horseshoe crab</name>
    <dbReference type="NCBI Taxonomy" id="6850"/>
    <lineage>
        <taxon>Eukaryota</taxon>
        <taxon>Metazoa</taxon>
        <taxon>Ecdysozoa</taxon>
        <taxon>Arthropoda</taxon>
        <taxon>Chelicerata</taxon>
        <taxon>Merostomata</taxon>
        <taxon>Xiphosura</taxon>
        <taxon>Limulidae</taxon>
        <taxon>Limulus</taxon>
    </lineage>
</organism>
<evidence type="ECO:0000256" key="2">
    <source>
        <dbReference type="SAM" id="MobiDB-lite"/>
    </source>
</evidence>
<evidence type="ECO:0000313" key="6">
    <source>
        <dbReference type="RefSeq" id="XP_022251137.1"/>
    </source>
</evidence>
<accession>A0ABM1T5I1</accession>
<keyword evidence="5" id="KW-1185">Reference proteome</keyword>
<dbReference type="Proteomes" id="UP000694941">
    <property type="component" value="Unplaced"/>
</dbReference>
<evidence type="ECO:0000256" key="3">
    <source>
        <dbReference type="SAM" id="Phobius"/>
    </source>
</evidence>
<dbReference type="RefSeq" id="XP_022251137.1">
    <property type="nucleotide sequence ID" value="XM_022395429.1"/>
</dbReference>
<gene>
    <name evidence="6" type="primary">LOC106467284</name>
</gene>
<dbReference type="PRINTS" id="PR00360">
    <property type="entry name" value="C2DOMAIN"/>
</dbReference>
<dbReference type="GeneID" id="106467284"/>
<proteinExistence type="predicted"/>
<dbReference type="PRINTS" id="PR00399">
    <property type="entry name" value="SYNAPTOTAGMN"/>
</dbReference>